<proteinExistence type="predicted"/>
<protein>
    <submittedName>
        <fullName evidence="2">Uncharacterized protein</fullName>
    </submittedName>
</protein>
<dbReference type="AlphaFoldDB" id="A0ABD5KZC6"/>
<dbReference type="GeneID" id="48016013"/>
<evidence type="ECO:0000313" key="2">
    <source>
        <dbReference type="EMBL" id="MEN3155627.1"/>
    </source>
</evidence>
<accession>A0ABD5KZC6</accession>
<gene>
    <name evidence="2" type="ORF">ABDD91_22485</name>
</gene>
<dbReference type="EMBL" id="JBDIVD010000001">
    <property type="protein sequence ID" value="MEN3155627.1"/>
    <property type="molecule type" value="Genomic_DNA"/>
</dbReference>
<reference evidence="2 3" key="2">
    <citation type="submission" date="2024-05" db="EMBL/GenBank/DDBJ databases">
        <authorList>
            <person name="Zheng X."/>
        </authorList>
    </citation>
    <scope>NUCLEOTIDE SEQUENCE [LARGE SCALE GENOMIC DNA]</scope>
    <source>
        <strain evidence="2 3">C4-10</strain>
    </source>
</reference>
<comment type="caution">
    <text evidence="2">The sequence shown here is derived from an EMBL/GenBank/DDBJ whole genome shotgun (WGS) entry which is preliminary data.</text>
</comment>
<reference evidence="2 3" key="1">
    <citation type="submission" date="2024-05" db="EMBL/GenBank/DDBJ databases">
        <title>The mechanism of isolation and screening of efficient mineral weathering bacteria priestia aryabhattai c4-10 with weathered biotite.</title>
        <authorList>
            <person name="Yang S."/>
        </authorList>
    </citation>
    <scope>NUCLEOTIDE SEQUENCE [LARGE SCALE GENOMIC DNA]</scope>
    <source>
        <strain evidence="2 3">C4-10</strain>
    </source>
</reference>
<feature type="compositionally biased region" description="Basic and acidic residues" evidence="1">
    <location>
        <begin position="1"/>
        <end position="19"/>
    </location>
</feature>
<sequence length="68" mass="7716">MRGKGKDSCRKSGSDEEAHRRPRKATFCTEINSGVTNDSYGLMHPICWAGFFNTNRQIAFIVATFSEW</sequence>
<dbReference type="Proteomes" id="UP001418804">
    <property type="component" value="Unassembled WGS sequence"/>
</dbReference>
<name>A0ABD5KZC6_PRIAR</name>
<dbReference type="RefSeq" id="WP_141483538.1">
    <property type="nucleotide sequence ID" value="NZ_CP024035.1"/>
</dbReference>
<evidence type="ECO:0000313" key="3">
    <source>
        <dbReference type="Proteomes" id="UP001418804"/>
    </source>
</evidence>
<feature type="region of interest" description="Disordered" evidence="1">
    <location>
        <begin position="1"/>
        <end position="23"/>
    </location>
</feature>
<organism evidence="2 3">
    <name type="scientific">Priestia aryabhattai</name>
    <name type="common">Bacillus aryabhattai</name>
    <dbReference type="NCBI Taxonomy" id="412384"/>
    <lineage>
        <taxon>Bacteria</taxon>
        <taxon>Bacillati</taxon>
        <taxon>Bacillota</taxon>
        <taxon>Bacilli</taxon>
        <taxon>Bacillales</taxon>
        <taxon>Bacillaceae</taxon>
        <taxon>Priestia</taxon>
    </lineage>
</organism>
<evidence type="ECO:0000256" key="1">
    <source>
        <dbReference type="SAM" id="MobiDB-lite"/>
    </source>
</evidence>